<keyword evidence="2" id="KW-1185">Reference proteome</keyword>
<sequence length="145" mass="17308">MSGPPDDHSARLYDKYKEVLPSLREKHDEFMLRELMKRWANHKDMVYRELKGEVRDAVITLIGMGQMVDYENDFEDDMLKDSASYYSRKASNWIVEDSCPDYMLKVEQCLEKERDRVSHYLHSSSEQKLAEARFWELIFALQVFL</sequence>
<accession>A0ACC0PV55</accession>
<organism evidence="1 2">
    <name type="scientific">Rhododendron molle</name>
    <name type="common">Chinese azalea</name>
    <name type="synonym">Azalea mollis</name>
    <dbReference type="NCBI Taxonomy" id="49168"/>
    <lineage>
        <taxon>Eukaryota</taxon>
        <taxon>Viridiplantae</taxon>
        <taxon>Streptophyta</taxon>
        <taxon>Embryophyta</taxon>
        <taxon>Tracheophyta</taxon>
        <taxon>Spermatophyta</taxon>
        <taxon>Magnoliopsida</taxon>
        <taxon>eudicotyledons</taxon>
        <taxon>Gunneridae</taxon>
        <taxon>Pentapetalae</taxon>
        <taxon>asterids</taxon>
        <taxon>Ericales</taxon>
        <taxon>Ericaceae</taxon>
        <taxon>Ericoideae</taxon>
        <taxon>Rhodoreae</taxon>
        <taxon>Rhododendron</taxon>
    </lineage>
</organism>
<reference evidence="1" key="1">
    <citation type="submission" date="2022-02" db="EMBL/GenBank/DDBJ databases">
        <title>Plant Genome Project.</title>
        <authorList>
            <person name="Zhang R.-G."/>
        </authorList>
    </citation>
    <scope>NUCLEOTIDE SEQUENCE</scope>
    <source>
        <strain evidence="1">AT1</strain>
    </source>
</reference>
<dbReference type="Proteomes" id="UP001062846">
    <property type="component" value="Chromosome 2"/>
</dbReference>
<comment type="caution">
    <text evidence="1">The sequence shown here is derived from an EMBL/GenBank/DDBJ whole genome shotgun (WGS) entry which is preliminary data.</text>
</comment>
<proteinExistence type="predicted"/>
<dbReference type="EMBL" id="CM046389">
    <property type="protein sequence ID" value="KAI8568542.1"/>
    <property type="molecule type" value="Genomic_DNA"/>
</dbReference>
<protein>
    <submittedName>
        <fullName evidence="1">Uncharacterized protein</fullName>
    </submittedName>
</protein>
<gene>
    <name evidence="1" type="ORF">RHMOL_Rhmol02G0208900</name>
</gene>
<evidence type="ECO:0000313" key="2">
    <source>
        <dbReference type="Proteomes" id="UP001062846"/>
    </source>
</evidence>
<name>A0ACC0PV55_RHOML</name>
<evidence type="ECO:0000313" key="1">
    <source>
        <dbReference type="EMBL" id="KAI8568542.1"/>
    </source>
</evidence>